<dbReference type="PATRIC" id="fig|401562.3.peg.3576"/>
<dbReference type="AlphaFoldDB" id="A0A175RC59"/>
<dbReference type="Pfam" id="PF12974">
    <property type="entry name" value="Phosphonate-bd"/>
    <property type="match status" value="1"/>
</dbReference>
<evidence type="ECO:0000256" key="2">
    <source>
        <dbReference type="ARBA" id="ARBA00022729"/>
    </source>
</evidence>
<dbReference type="OrthoDB" id="9802896at2"/>
<dbReference type="PANTHER" id="PTHR35841:SF1">
    <property type="entry name" value="PHOSPHONATES-BINDING PERIPLASMIC PROTEIN"/>
    <property type="match status" value="1"/>
</dbReference>
<reference evidence="4 5" key="1">
    <citation type="journal article" date="2016" name="Front. Microbiol.">
        <title>Genomic Resource of Rice Seed Associated Bacteria.</title>
        <authorList>
            <person name="Midha S."/>
            <person name="Bansal K."/>
            <person name="Sharma S."/>
            <person name="Kumar N."/>
            <person name="Patil P.P."/>
            <person name="Chaudhry V."/>
            <person name="Patil P.B."/>
        </authorList>
    </citation>
    <scope>NUCLEOTIDE SEQUENCE [LARGE SCALE GENOMIC DNA]</scope>
    <source>
        <strain evidence="4 5">NS226</strain>
    </source>
</reference>
<comment type="caution">
    <text evidence="4">The sequence shown here is derived from an EMBL/GenBank/DDBJ whole genome shotgun (WGS) entry which is preliminary data.</text>
</comment>
<comment type="similarity">
    <text evidence="1">Belongs to the phosphate/phosphite/phosphonate binding protein family.</text>
</comment>
<feature type="chain" id="PRO_5008041785" evidence="3">
    <location>
        <begin position="24"/>
        <end position="330"/>
    </location>
</feature>
<keyword evidence="2 3" id="KW-0732">Signal</keyword>
<sequence length="330" mass="35764">MNAILKGLAGLLLASAFAGSALAETVNFGIISTESQQNLRPKWEPFLADMAKETGLDIKPFFASDYAGVIEGMRFGKVQLAWYGNKAAMEAVDRANGEIFAQTVHANGTPGYWSVILAPASSKLNSLDDLLKCDKSLNFGLGDPNSTSGYLVPMTFIFSARGIDPKACFKNVTNANHETNAMGVANGQLDAAANNTENLELLEKNQPAAYGKVKVIWKSPLIPSDPLVWAKDLAPDAKDKLRTFILDYGTDRSKGDKAHELAVLNELQWTTFRPSNDDQLLPIRIMEMTKSIAQAKGDAKLSDAEKAEKIKPLEEKKAAYEAALAKLPQG</sequence>
<proteinExistence type="inferred from homology"/>
<dbReference type="EMBL" id="LDPZ01000005">
    <property type="protein sequence ID" value="KTQ97953.1"/>
    <property type="molecule type" value="Genomic_DNA"/>
</dbReference>
<evidence type="ECO:0000256" key="1">
    <source>
        <dbReference type="ARBA" id="ARBA00007162"/>
    </source>
</evidence>
<name>A0A175RC59_9HYPH</name>
<dbReference type="Gene3D" id="1.20.58.90">
    <property type="match status" value="1"/>
</dbReference>
<evidence type="ECO:0000256" key="3">
    <source>
        <dbReference type="SAM" id="SignalP"/>
    </source>
</evidence>
<dbReference type="NCBIfam" id="TIGR01098">
    <property type="entry name" value="3A0109s03R"/>
    <property type="match status" value="1"/>
</dbReference>
<dbReference type="STRING" id="401562.NS365_15395"/>
<dbReference type="InterPro" id="IPR005770">
    <property type="entry name" value="PhnD"/>
</dbReference>
<dbReference type="RefSeq" id="WP_058633584.1">
    <property type="nucleotide sequence ID" value="NZ_LDPZ01000005.1"/>
</dbReference>
<evidence type="ECO:0000313" key="5">
    <source>
        <dbReference type="Proteomes" id="UP000078272"/>
    </source>
</evidence>
<protein>
    <submittedName>
        <fullName evidence="4">Alkylphosphonate ABC transporter substrate-binding protein</fullName>
    </submittedName>
</protein>
<evidence type="ECO:0000313" key="4">
    <source>
        <dbReference type="EMBL" id="KTQ97953.1"/>
    </source>
</evidence>
<dbReference type="PANTHER" id="PTHR35841">
    <property type="entry name" value="PHOSPHONATES-BINDING PERIPLASMIC PROTEIN"/>
    <property type="match status" value="1"/>
</dbReference>
<dbReference type="GO" id="GO:0055085">
    <property type="term" value="P:transmembrane transport"/>
    <property type="evidence" value="ECO:0007669"/>
    <property type="project" value="InterPro"/>
</dbReference>
<gene>
    <name evidence="4" type="ORF">NS226_02225</name>
</gene>
<feature type="signal peptide" evidence="3">
    <location>
        <begin position="1"/>
        <end position="23"/>
    </location>
</feature>
<dbReference type="eggNOG" id="COG3221">
    <property type="taxonomic scope" value="Bacteria"/>
</dbReference>
<dbReference type="NCBIfam" id="TIGR03431">
    <property type="entry name" value="PhnD"/>
    <property type="match status" value="1"/>
</dbReference>
<dbReference type="InterPro" id="IPR017797">
    <property type="entry name" value="Phosphnate-bd"/>
</dbReference>
<organism evidence="4 5">
    <name type="scientific">Aureimonas ureilytica</name>
    <dbReference type="NCBI Taxonomy" id="401562"/>
    <lineage>
        <taxon>Bacteria</taxon>
        <taxon>Pseudomonadati</taxon>
        <taxon>Pseudomonadota</taxon>
        <taxon>Alphaproteobacteria</taxon>
        <taxon>Hyphomicrobiales</taxon>
        <taxon>Aurantimonadaceae</taxon>
        <taxon>Aureimonas</taxon>
    </lineage>
</organism>
<dbReference type="Proteomes" id="UP000078272">
    <property type="component" value="Unassembled WGS sequence"/>
</dbReference>
<accession>A0A175RC59</accession>
<dbReference type="GO" id="GO:0043190">
    <property type="term" value="C:ATP-binding cassette (ABC) transporter complex"/>
    <property type="evidence" value="ECO:0007669"/>
    <property type="project" value="InterPro"/>
</dbReference>
<dbReference type="GO" id="GO:0015716">
    <property type="term" value="P:organic phosphonate transport"/>
    <property type="evidence" value="ECO:0007669"/>
    <property type="project" value="InterPro"/>
</dbReference>
<dbReference type="SUPFAM" id="SSF53850">
    <property type="entry name" value="Periplasmic binding protein-like II"/>
    <property type="match status" value="1"/>
</dbReference>
<dbReference type="Gene3D" id="3.40.190.10">
    <property type="entry name" value="Periplasmic binding protein-like II"/>
    <property type="match status" value="2"/>
</dbReference>